<dbReference type="GeneID" id="30173258"/>
<sequence length="265" mass="28303">MADNQQNDLDDGSDLFQYGGDSWGVDHADDPWTPQYYESTFHTTTVHLAWSRICWEGQDISIYGAKRDNHGMYAVSIDNQDPVFADGFSKQEQMQAVLYASNGLEWNKHQLTIWNTNKFNFTKNHIWLDVDFASFSGSAISCDELPGIAITPSDPSGSVSTSTYPGVPLTSSGANATSTFSRVDTSNIAAFSVTTASSISPSTTITLSSLSSVASSSSVSASATQPQNNGSSAGTSSAGARHVPGVEGQVALLTALGLYLFKLWL</sequence>
<dbReference type="Proteomes" id="UP000094020">
    <property type="component" value="Chromosome 8"/>
</dbReference>
<accession>A0A1B9I178</accession>
<gene>
    <name evidence="2" type="ORF">I206_04889</name>
    <name evidence="3" type="ORF">I206_106066</name>
</gene>
<dbReference type="OrthoDB" id="2576082at2759"/>
<reference evidence="2" key="3">
    <citation type="submission" date="2016-07" db="EMBL/GenBank/DDBJ databases">
        <title>Evolution of pathogenesis and genome organization in the Tremellales.</title>
        <authorList>
            <person name="Cuomo C."/>
            <person name="Litvintseva A."/>
            <person name="Heitman J."/>
            <person name="Chen Y."/>
            <person name="Sun S."/>
            <person name="Springer D."/>
            <person name="Dromer F."/>
            <person name="Young S."/>
            <person name="Zeng Q."/>
            <person name="Chapman S."/>
            <person name="Gujja S."/>
            <person name="Saif S."/>
            <person name="Birren B."/>
        </authorList>
    </citation>
    <scope>NUCLEOTIDE SEQUENCE</scope>
    <source>
        <strain evidence="2">CBS 10737</strain>
    </source>
</reference>
<dbReference type="RefSeq" id="XP_019010420.1">
    <property type="nucleotide sequence ID" value="XM_019156618.1"/>
</dbReference>
<keyword evidence="4" id="KW-1185">Reference proteome</keyword>
<dbReference type="AlphaFoldDB" id="A0A1B9I178"/>
<reference evidence="2" key="1">
    <citation type="submission" date="2013-07" db="EMBL/GenBank/DDBJ databases">
        <title>The Genome Sequence of Cryptococcus pinus CBS10737.</title>
        <authorList>
            <consortium name="The Broad Institute Genome Sequencing Platform"/>
            <person name="Cuomo C."/>
            <person name="Litvintseva A."/>
            <person name="Chen Y."/>
            <person name="Heitman J."/>
            <person name="Sun S."/>
            <person name="Springer D."/>
            <person name="Dromer F."/>
            <person name="Young S.K."/>
            <person name="Zeng Q."/>
            <person name="Gargeya S."/>
            <person name="Fitzgerald M."/>
            <person name="Abouelleil A."/>
            <person name="Alvarado L."/>
            <person name="Berlin A.M."/>
            <person name="Chapman S.B."/>
            <person name="Dewar J."/>
            <person name="Goldberg J."/>
            <person name="Griggs A."/>
            <person name="Gujja S."/>
            <person name="Hansen M."/>
            <person name="Howarth C."/>
            <person name="Imamovic A."/>
            <person name="Larimer J."/>
            <person name="McCowan C."/>
            <person name="Murphy C."/>
            <person name="Pearson M."/>
            <person name="Priest M."/>
            <person name="Roberts A."/>
            <person name="Saif S."/>
            <person name="Shea T."/>
            <person name="Sykes S."/>
            <person name="Wortman J."/>
            <person name="Nusbaum C."/>
            <person name="Birren B."/>
        </authorList>
    </citation>
    <scope>NUCLEOTIDE SEQUENCE [LARGE SCALE GENOMIC DNA]</scope>
    <source>
        <strain evidence="2">CBS 10737</strain>
    </source>
</reference>
<dbReference type="STRING" id="1296096.A0A1B9I178"/>
<organism evidence="2">
    <name type="scientific">Kwoniella pini CBS 10737</name>
    <dbReference type="NCBI Taxonomy" id="1296096"/>
    <lineage>
        <taxon>Eukaryota</taxon>
        <taxon>Fungi</taxon>
        <taxon>Dikarya</taxon>
        <taxon>Basidiomycota</taxon>
        <taxon>Agaricomycotina</taxon>
        <taxon>Tremellomycetes</taxon>
        <taxon>Tremellales</taxon>
        <taxon>Cryptococcaceae</taxon>
        <taxon>Kwoniella</taxon>
    </lineage>
</organism>
<dbReference type="EMBL" id="CP144526">
    <property type="protein sequence ID" value="WWC72106.1"/>
    <property type="molecule type" value="Genomic_DNA"/>
</dbReference>
<evidence type="ECO:0000256" key="1">
    <source>
        <dbReference type="SAM" id="MobiDB-lite"/>
    </source>
</evidence>
<dbReference type="EMBL" id="KI894012">
    <property type="protein sequence ID" value="OCF49201.1"/>
    <property type="molecule type" value="Genomic_DNA"/>
</dbReference>
<evidence type="ECO:0000313" key="3">
    <source>
        <dbReference type="EMBL" id="WWC72106.1"/>
    </source>
</evidence>
<reference evidence="3" key="2">
    <citation type="submission" date="2013-07" db="EMBL/GenBank/DDBJ databases">
        <authorList>
            <consortium name="The Broad Institute Genome Sequencing Platform"/>
            <person name="Cuomo C."/>
            <person name="Litvintseva A."/>
            <person name="Chen Y."/>
            <person name="Heitman J."/>
            <person name="Sun S."/>
            <person name="Springer D."/>
            <person name="Dromer F."/>
            <person name="Young S.K."/>
            <person name="Zeng Q."/>
            <person name="Gargeya S."/>
            <person name="Fitzgerald M."/>
            <person name="Abouelleil A."/>
            <person name="Alvarado L."/>
            <person name="Berlin A.M."/>
            <person name="Chapman S.B."/>
            <person name="Dewar J."/>
            <person name="Goldberg J."/>
            <person name="Griggs A."/>
            <person name="Gujja S."/>
            <person name="Hansen M."/>
            <person name="Howarth C."/>
            <person name="Imamovic A."/>
            <person name="Larimer J."/>
            <person name="McCowan C."/>
            <person name="Murphy C."/>
            <person name="Pearson M."/>
            <person name="Priest M."/>
            <person name="Roberts A."/>
            <person name="Saif S."/>
            <person name="Shea T."/>
            <person name="Sykes S."/>
            <person name="Wortman J."/>
            <person name="Nusbaum C."/>
            <person name="Birren B."/>
        </authorList>
    </citation>
    <scope>NUCLEOTIDE SEQUENCE</scope>
    <source>
        <strain evidence="3">CBS 10737</strain>
    </source>
</reference>
<dbReference type="KEGG" id="kpin:30173258"/>
<name>A0A1B9I178_9TREE</name>
<reference evidence="3" key="4">
    <citation type="submission" date="2024-02" db="EMBL/GenBank/DDBJ databases">
        <title>Comparative genomics of Cryptococcus and Kwoniella reveals pathogenesis evolution and contrasting modes of karyotype evolution via chromosome fusion or intercentromeric recombination.</title>
        <authorList>
            <person name="Coelho M.A."/>
            <person name="David-Palma M."/>
            <person name="Shea T."/>
            <person name="Bowers K."/>
            <person name="McGinley-Smith S."/>
            <person name="Mohammad A.W."/>
            <person name="Gnirke A."/>
            <person name="Yurkov A.M."/>
            <person name="Nowrousian M."/>
            <person name="Sun S."/>
            <person name="Cuomo C.A."/>
            <person name="Heitman J."/>
        </authorList>
    </citation>
    <scope>NUCLEOTIDE SEQUENCE</scope>
    <source>
        <strain evidence="3">CBS 10737</strain>
    </source>
</reference>
<evidence type="ECO:0000313" key="2">
    <source>
        <dbReference type="EMBL" id="OCF49201.1"/>
    </source>
</evidence>
<protein>
    <submittedName>
        <fullName evidence="2">Uncharacterized protein</fullName>
    </submittedName>
</protein>
<feature type="region of interest" description="Disordered" evidence="1">
    <location>
        <begin position="221"/>
        <end position="240"/>
    </location>
</feature>
<proteinExistence type="predicted"/>
<evidence type="ECO:0000313" key="4">
    <source>
        <dbReference type="Proteomes" id="UP000094020"/>
    </source>
</evidence>
<dbReference type="Gene3D" id="2.60.120.260">
    <property type="entry name" value="Galactose-binding domain-like"/>
    <property type="match status" value="1"/>
</dbReference>